<dbReference type="OrthoDB" id="5241828at2"/>
<dbReference type="Pfam" id="PF02754">
    <property type="entry name" value="CCG"/>
    <property type="match status" value="2"/>
</dbReference>
<dbReference type="GO" id="GO:0046872">
    <property type="term" value="F:metal ion binding"/>
    <property type="evidence" value="ECO:0007669"/>
    <property type="project" value="UniProtKB-KW"/>
</dbReference>
<evidence type="ECO:0000259" key="4">
    <source>
        <dbReference type="Pfam" id="PF02754"/>
    </source>
</evidence>
<dbReference type="AlphaFoldDB" id="A0A9N7JKT8"/>
<protein>
    <submittedName>
        <fullName evidence="8">FAD-dependent oxidoreductase</fullName>
    </submittedName>
</protein>
<dbReference type="PROSITE" id="PS00198">
    <property type="entry name" value="4FE4S_FER_1"/>
    <property type="match status" value="1"/>
</dbReference>
<gene>
    <name evidence="7" type="ORF">CP523_07170</name>
    <name evidence="8" type="ORF">NH397_15510</name>
</gene>
<dbReference type="InterPro" id="IPR004017">
    <property type="entry name" value="Cys_rich_dom"/>
</dbReference>
<dbReference type="GO" id="GO:0051536">
    <property type="term" value="F:iron-sulfur cluster binding"/>
    <property type="evidence" value="ECO:0007669"/>
    <property type="project" value="UniProtKB-KW"/>
</dbReference>
<keyword evidence="3" id="KW-0411">Iron-sulfur</keyword>
<evidence type="ECO:0000256" key="3">
    <source>
        <dbReference type="ARBA" id="ARBA00023014"/>
    </source>
</evidence>
<dbReference type="Gene3D" id="1.10.1060.10">
    <property type="entry name" value="Alpha-helical ferredoxin"/>
    <property type="match status" value="2"/>
</dbReference>
<keyword evidence="2" id="KW-0408">Iron</keyword>
<dbReference type="PRINTS" id="PR00419">
    <property type="entry name" value="ADXRDTASE"/>
</dbReference>
<dbReference type="GeneID" id="303560454"/>
<reference evidence="8" key="2">
    <citation type="submission" date="2022-06" db="EMBL/GenBank/DDBJ databases">
        <authorList>
            <person name="Holder M.E."/>
            <person name="Ajami N.J."/>
            <person name="Petrosino J.F."/>
        </authorList>
    </citation>
    <scope>NUCLEOTIDE SEQUENCE</scope>
    <source>
        <strain evidence="8">RMA 8861</strain>
    </source>
</reference>
<feature type="domain" description="Dihydroprymidine dehydrogenase" evidence="6">
    <location>
        <begin position="15"/>
        <end position="101"/>
    </location>
</feature>
<feature type="domain" description="Cysteine-rich" evidence="4">
    <location>
        <begin position="607"/>
        <end position="685"/>
    </location>
</feature>
<dbReference type="Proteomes" id="UP000280586">
    <property type="component" value="Chromosome"/>
</dbReference>
<evidence type="ECO:0000313" key="7">
    <source>
        <dbReference type="EMBL" id="AYE34248.1"/>
    </source>
</evidence>
<keyword evidence="1" id="KW-0479">Metal-binding</keyword>
<dbReference type="Pfam" id="PF14691">
    <property type="entry name" value="Fer4_20"/>
    <property type="match status" value="1"/>
</dbReference>
<dbReference type="EMBL" id="CP099799">
    <property type="protein sequence ID" value="USS00834.1"/>
    <property type="molecule type" value="Genomic_DNA"/>
</dbReference>
<dbReference type="InterPro" id="IPR009051">
    <property type="entry name" value="Helical_ferredxn"/>
</dbReference>
<evidence type="ECO:0000256" key="2">
    <source>
        <dbReference type="ARBA" id="ARBA00023004"/>
    </source>
</evidence>
<dbReference type="Pfam" id="PF13534">
    <property type="entry name" value="Fer4_17"/>
    <property type="match status" value="1"/>
</dbReference>
<dbReference type="SUPFAM" id="SSF51971">
    <property type="entry name" value="Nucleotide-binding domain"/>
    <property type="match status" value="1"/>
</dbReference>
<name>A0A9N7JKT8_CLOSE</name>
<dbReference type="RefSeq" id="WP_066673721.1">
    <property type="nucleotide sequence ID" value="NZ_CABMIZ010000002.1"/>
</dbReference>
<evidence type="ECO:0000259" key="5">
    <source>
        <dbReference type="Pfam" id="PF07992"/>
    </source>
</evidence>
<organism evidence="7 9">
    <name type="scientific">Clostridium septicum</name>
    <dbReference type="NCBI Taxonomy" id="1504"/>
    <lineage>
        <taxon>Bacteria</taxon>
        <taxon>Bacillati</taxon>
        <taxon>Bacillota</taxon>
        <taxon>Clostridia</taxon>
        <taxon>Eubacteriales</taxon>
        <taxon>Clostridiaceae</taxon>
        <taxon>Clostridium</taxon>
    </lineage>
</organism>
<reference evidence="7 9" key="1">
    <citation type="submission" date="2017-09" db="EMBL/GenBank/DDBJ databases">
        <authorList>
            <person name="Thomas P."/>
            <person name="Seyboldt C."/>
        </authorList>
    </citation>
    <scope>NUCLEOTIDE SEQUENCE [LARGE SCALE GENOMIC DNA]</scope>
    <source>
        <strain evidence="7 9">DSM 7534</strain>
    </source>
</reference>
<evidence type="ECO:0000313" key="10">
    <source>
        <dbReference type="Proteomes" id="UP001055437"/>
    </source>
</evidence>
<evidence type="ECO:0000256" key="1">
    <source>
        <dbReference type="ARBA" id="ARBA00022723"/>
    </source>
</evidence>
<dbReference type="Gene3D" id="3.50.50.60">
    <property type="entry name" value="FAD/NAD(P)-binding domain"/>
    <property type="match status" value="2"/>
</dbReference>
<feature type="domain" description="FAD/NAD(P)-binding" evidence="5">
    <location>
        <begin position="114"/>
        <end position="411"/>
    </location>
</feature>
<dbReference type="InterPro" id="IPR017900">
    <property type="entry name" value="4Fe4S_Fe_S_CS"/>
</dbReference>
<dbReference type="EMBL" id="CP023671">
    <property type="protein sequence ID" value="AYE34248.1"/>
    <property type="molecule type" value="Genomic_DNA"/>
</dbReference>
<evidence type="ECO:0000313" key="8">
    <source>
        <dbReference type="EMBL" id="USS00834.1"/>
    </source>
</evidence>
<dbReference type="GO" id="GO:0016491">
    <property type="term" value="F:oxidoreductase activity"/>
    <property type="evidence" value="ECO:0007669"/>
    <property type="project" value="InterPro"/>
</dbReference>
<evidence type="ECO:0000259" key="6">
    <source>
        <dbReference type="Pfam" id="PF14691"/>
    </source>
</evidence>
<dbReference type="PANTHER" id="PTHR42783:SF3">
    <property type="entry name" value="GLUTAMATE SYNTHASE [NADPH] SMALL CHAIN-RELATED"/>
    <property type="match status" value="1"/>
</dbReference>
<proteinExistence type="predicted"/>
<accession>A0A9N7JKT8</accession>
<dbReference type="Proteomes" id="UP001055437">
    <property type="component" value="Chromosome"/>
</dbReference>
<dbReference type="InterPro" id="IPR023753">
    <property type="entry name" value="FAD/NAD-binding_dom"/>
</dbReference>
<dbReference type="InterPro" id="IPR036188">
    <property type="entry name" value="FAD/NAD-bd_sf"/>
</dbReference>
<dbReference type="SUPFAM" id="SSF46548">
    <property type="entry name" value="alpha-helical ferredoxin"/>
    <property type="match status" value="2"/>
</dbReference>
<sequence length="858" mass="96740">MLKEQIIKNMQNIVENCMGDEEAACVATCPMHTDVKEYVRLIKEDKGEEAIRVIREKLFIPGTLGRICAHPCEKECKWKEAKSPMAIASLKRYAADNFDREENWDLTIKNNLDKKVAIIGSGPAGLQAALDLRKEGVKVTVFEKLPVRGGMMSVGIPEYRLPRNILEKELTYLDKLGVEFKLGVEIGKNLEFDNIINDFDAVVVAVGKHQGRVDKSLENGDAQGVYSAADYLREVSLTRNVEKIGRKVLVVGGGDVAMDCCRVSRRLNKVEEVFSICLEDSFDTMTSSDHEIKGAIVEGINFNHARAIKSIEVINGRVNKVVLKKCTAMFDEEGRFSPSYNEDDTTEIEVDTIVFAIGQDVEGSFAKDILVQRRNSTFECDKLTLQSSKNNKVFIAGDASGESVIVVQAMATGRRAAQSVVRFLNKKSLVEGRKIEDTWTFNTNLDMPTNWEGIEYLREGMKELSVKERINSFDEVNLGYTKEEALREANRCRQCVCKKCMKECIMLNDYTDCPKNLFKQYLENGYENMDKMIAFSCNECNQCTLECPKSLELAPNFIAIKEQYNLDNNGINVIDGLKPFDKSQEMECSEEYSTTVLASKEKKTKYLFVPGCTVPAYSPELVEKTLEHLRATLDGEVGSMLQCCGKVTKLIGEDEKFKERNKKAVEKVNETNADVIITVCPSCYNVYSETTDKKVIAYWDLIKDKIGLPEGQEGIGEGSDIVFNFHDSCVTRNVTSHHESVRWIVEKLGYKYDEIERSGNNTRCCGVGGMVCSSNPELYERVYNRRASDFASNHIISYCGSCRGTIEATGLDSIHILNLIHEDKYTKDKAKKRGYASEEEMWKNRLETKKRLDSSNIK</sequence>
<feature type="domain" description="Cysteine-rich" evidence="4">
    <location>
        <begin position="724"/>
        <end position="806"/>
    </location>
</feature>
<dbReference type="Pfam" id="PF07992">
    <property type="entry name" value="Pyr_redox_2"/>
    <property type="match status" value="1"/>
</dbReference>
<dbReference type="KEGG" id="csep:CP523_07170"/>
<keyword evidence="10" id="KW-1185">Reference proteome</keyword>
<evidence type="ECO:0000313" key="9">
    <source>
        <dbReference type="Proteomes" id="UP000280586"/>
    </source>
</evidence>
<dbReference type="PANTHER" id="PTHR42783">
    <property type="entry name" value="GLUTAMATE SYNTHASE [NADPH] SMALL CHAIN"/>
    <property type="match status" value="1"/>
</dbReference>
<dbReference type="InterPro" id="IPR028261">
    <property type="entry name" value="DPD_II"/>
</dbReference>